<gene>
    <name evidence="3" type="ORF">KUTeg_003155</name>
</gene>
<keyword evidence="1" id="KW-0472">Membrane</keyword>
<reference evidence="3 4" key="1">
    <citation type="submission" date="2022-12" db="EMBL/GenBank/DDBJ databases">
        <title>Chromosome-level genome of Tegillarca granosa.</title>
        <authorList>
            <person name="Kim J."/>
        </authorList>
    </citation>
    <scope>NUCLEOTIDE SEQUENCE [LARGE SCALE GENOMIC DNA]</scope>
    <source>
        <strain evidence="3">Teg-2019</strain>
        <tissue evidence="3">Adductor muscle</tissue>
    </source>
</reference>
<keyword evidence="1" id="KW-1133">Transmembrane helix</keyword>
<proteinExistence type="predicted"/>
<dbReference type="InterPro" id="IPR038050">
    <property type="entry name" value="Neuro_actylchol_rec"/>
</dbReference>
<dbReference type="InterPro" id="IPR006029">
    <property type="entry name" value="Neurotrans-gated_channel_TM"/>
</dbReference>
<comment type="caution">
    <text evidence="3">The sequence shown here is derived from an EMBL/GenBank/DDBJ whole genome shotgun (WGS) entry which is preliminary data.</text>
</comment>
<dbReference type="Gene3D" id="1.20.58.390">
    <property type="entry name" value="Neurotransmitter-gated ion-channel transmembrane domain"/>
    <property type="match status" value="1"/>
</dbReference>
<dbReference type="CDD" id="cd19051">
    <property type="entry name" value="LGIC_TM_cation"/>
    <property type="match status" value="1"/>
</dbReference>
<dbReference type="Pfam" id="PF02932">
    <property type="entry name" value="Neur_chan_memb"/>
    <property type="match status" value="1"/>
</dbReference>
<dbReference type="PANTHER" id="PTHR18945">
    <property type="entry name" value="NEUROTRANSMITTER GATED ION CHANNEL"/>
    <property type="match status" value="1"/>
</dbReference>
<dbReference type="EMBL" id="JARBDR010000214">
    <property type="protein sequence ID" value="KAJ8318064.1"/>
    <property type="molecule type" value="Genomic_DNA"/>
</dbReference>
<dbReference type="InterPro" id="IPR006201">
    <property type="entry name" value="Neur_channel"/>
</dbReference>
<dbReference type="SUPFAM" id="SSF90112">
    <property type="entry name" value="Neurotransmitter-gated ion-channel transmembrane pore"/>
    <property type="match status" value="1"/>
</dbReference>
<evidence type="ECO:0000259" key="2">
    <source>
        <dbReference type="Pfam" id="PF02932"/>
    </source>
</evidence>
<keyword evidence="1" id="KW-0812">Transmembrane</keyword>
<evidence type="ECO:0000313" key="3">
    <source>
        <dbReference type="EMBL" id="KAJ8318064.1"/>
    </source>
</evidence>
<sequence>MSPNNQWEIFGYGPKTELLGHVSSATFYLILRRKSTFIIINLLLPIAFLSLINISVFLLPAASGERMSFAITVLLSLAVYVTIVSEKMPSSDPVPIFSFYLLSKLVCSCVIVTAVTVGLQIFHKEGILFHIFYTFCQRRRFSCSESKVNDIKGGENANVIDDHTFNNAEESRENREESSKIRNVIANASKLTKGKVYKTRIVYKQ</sequence>
<organism evidence="3 4">
    <name type="scientific">Tegillarca granosa</name>
    <name type="common">Malaysian cockle</name>
    <name type="synonym">Anadara granosa</name>
    <dbReference type="NCBI Taxonomy" id="220873"/>
    <lineage>
        <taxon>Eukaryota</taxon>
        <taxon>Metazoa</taxon>
        <taxon>Spiralia</taxon>
        <taxon>Lophotrochozoa</taxon>
        <taxon>Mollusca</taxon>
        <taxon>Bivalvia</taxon>
        <taxon>Autobranchia</taxon>
        <taxon>Pteriomorphia</taxon>
        <taxon>Arcoida</taxon>
        <taxon>Arcoidea</taxon>
        <taxon>Arcidae</taxon>
        <taxon>Tegillarca</taxon>
    </lineage>
</organism>
<accession>A0ABQ9FLB0</accession>
<feature type="domain" description="Neurotransmitter-gated ion-channel transmembrane" evidence="2">
    <location>
        <begin position="43"/>
        <end position="118"/>
    </location>
</feature>
<feature type="transmembrane region" description="Helical" evidence="1">
    <location>
        <begin position="67"/>
        <end position="85"/>
    </location>
</feature>
<dbReference type="InterPro" id="IPR036719">
    <property type="entry name" value="Neuro-gated_channel_TM_sf"/>
</dbReference>
<keyword evidence="4" id="KW-1185">Reference proteome</keyword>
<dbReference type="Proteomes" id="UP001217089">
    <property type="component" value="Unassembled WGS sequence"/>
</dbReference>
<name>A0ABQ9FLB0_TEGGR</name>
<protein>
    <recommendedName>
        <fullName evidence="2">Neurotransmitter-gated ion-channel transmembrane domain-containing protein</fullName>
    </recommendedName>
</protein>
<evidence type="ECO:0000256" key="1">
    <source>
        <dbReference type="SAM" id="Phobius"/>
    </source>
</evidence>
<feature type="transmembrane region" description="Helical" evidence="1">
    <location>
        <begin position="37"/>
        <end position="60"/>
    </location>
</feature>
<evidence type="ECO:0000313" key="4">
    <source>
        <dbReference type="Proteomes" id="UP001217089"/>
    </source>
</evidence>
<feature type="transmembrane region" description="Helical" evidence="1">
    <location>
        <begin position="97"/>
        <end position="122"/>
    </location>
</feature>